<gene>
    <name evidence="2" type="ORF">M431DRAFT_503120</name>
</gene>
<organism evidence="2 3">
    <name type="scientific">Trichoderma harzianum CBS 226.95</name>
    <dbReference type="NCBI Taxonomy" id="983964"/>
    <lineage>
        <taxon>Eukaryota</taxon>
        <taxon>Fungi</taxon>
        <taxon>Dikarya</taxon>
        <taxon>Ascomycota</taxon>
        <taxon>Pezizomycotina</taxon>
        <taxon>Sordariomycetes</taxon>
        <taxon>Hypocreomycetidae</taxon>
        <taxon>Hypocreales</taxon>
        <taxon>Hypocreaceae</taxon>
        <taxon>Trichoderma</taxon>
    </lineage>
</organism>
<evidence type="ECO:0000313" key="2">
    <source>
        <dbReference type="EMBL" id="PTB60946.1"/>
    </source>
</evidence>
<evidence type="ECO:0000256" key="1">
    <source>
        <dbReference type="SAM" id="MobiDB-lite"/>
    </source>
</evidence>
<protein>
    <submittedName>
        <fullName evidence="2">Uncharacterized protein</fullName>
    </submittedName>
</protein>
<evidence type="ECO:0000313" key="3">
    <source>
        <dbReference type="Proteomes" id="UP000241690"/>
    </source>
</evidence>
<dbReference type="GeneID" id="36626832"/>
<name>A0A2T4AV51_TRIHA</name>
<reference evidence="2 3" key="1">
    <citation type="submission" date="2016-07" db="EMBL/GenBank/DDBJ databases">
        <title>Multiple horizontal gene transfer events from other fungi enriched the ability of initially mycotrophic Trichoderma (Ascomycota) to feed on dead plant biomass.</title>
        <authorList>
            <consortium name="DOE Joint Genome Institute"/>
            <person name="Aerts A."/>
            <person name="Atanasova L."/>
            <person name="Chenthamara K."/>
            <person name="Zhang J."/>
            <person name="Grujic M."/>
            <person name="Henrissat B."/>
            <person name="Kuo A."/>
            <person name="Salamov A."/>
            <person name="Lipzen A."/>
            <person name="Labutti K."/>
            <person name="Barry K."/>
            <person name="Miao Y."/>
            <person name="Rahimi M.J."/>
            <person name="Shen Q."/>
            <person name="Grigoriev I.V."/>
            <person name="Kubicek C.P."/>
            <person name="Druzhinina I.S."/>
        </authorList>
    </citation>
    <scope>NUCLEOTIDE SEQUENCE [LARGE SCALE GENOMIC DNA]</scope>
    <source>
        <strain evidence="2 3">CBS 226.95</strain>
    </source>
</reference>
<dbReference type="Proteomes" id="UP000241690">
    <property type="component" value="Unassembled WGS sequence"/>
</dbReference>
<keyword evidence="3" id="KW-1185">Reference proteome</keyword>
<dbReference type="EMBL" id="KZ679675">
    <property type="protein sequence ID" value="PTB60946.1"/>
    <property type="molecule type" value="Genomic_DNA"/>
</dbReference>
<dbReference type="AlphaFoldDB" id="A0A2T4AV51"/>
<dbReference type="STRING" id="983964.A0A2T4AV51"/>
<dbReference type="RefSeq" id="XP_024780623.1">
    <property type="nucleotide sequence ID" value="XM_024918263.1"/>
</dbReference>
<accession>A0A2T4AV51</accession>
<feature type="region of interest" description="Disordered" evidence="1">
    <location>
        <begin position="25"/>
        <end position="73"/>
    </location>
</feature>
<sequence>MACRLHTVHPTYIIFHNLTSSLISPNGISTVPKAPKDSAAAPSPARITTMSPEPATLQSRPSSATPLPPTLSD</sequence>
<proteinExistence type="predicted"/>